<keyword evidence="4" id="KW-0418">Kinase</keyword>
<dbReference type="Proteomes" id="UP001379533">
    <property type="component" value="Chromosome"/>
</dbReference>
<evidence type="ECO:0000256" key="4">
    <source>
        <dbReference type="ARBA" id="ARBA00022777"/>
    </source>
</evidence>
<dbReference type="Gene3D" id="3.40.1190.20">
    <property type="match status" value="1"/>
</dbReference>
<feature type="domain" description="Carbohydrate kinase PfkB" evidence="7">
    <location>
        <begin position="11"/>
        <end position="286"/>
    </location>
</feature>
<accession>A0ABZ2KIW0</accession>
<organism evidence="8 9">
    <name type="scientific">Pendulispora brunnea</name>
    <dbReference type="NCBI Taxonomy" id="2905690"/>
    <lineage>
        <taxon>Bacteria</taxon>
        <taxon>Pseudomonadati</taxon>
        <taxon>Myxococcota</taxon>
        <taxon>Myxococcia</taxon>
        <taxon>Myxococcales</taxon>
        <taxon>Sorangiineae</taxon>
        <taxon>Pendulisporaceae</taxon>
        <taxon>Pendulispora</taxon>
    </lineage>
</organism>
<keyword evidence="9" id="KW-1185">Reference proteome</keyword>
<evidence type="ECO:0000256" key="3">
    <source>
        <dbReference type="ARBA" id="ARBA00022741"/>
    </source>
</evidence>
<evidence type="ECO:0000256" key="1">
    <source>
        <dbReference type="ARBA" id="ARBA00010688"/>
    </source>
</evidence>
<dbReference type="InterPro" id="IPR017583">
    <property type="entry name" value="Tagatose/fructose_Pkinase"/>
</dbReference>
<dbReference type="CDD" id="cd01164">
    <property type="entry name" value="FruK_PfkB_like"/>
    <property type="match status" value="1"/>
</dbReference>
<dbReference type="RefSeq" id="WP_394849237.1">
    <property type="nucleotide sequence ID" value="NZ_CP089982.1"/>
</dbReference>
<keyword evidence="5" id="KW-0067">ATP-binding</keyword>
<evidence type="ECO:0000256" key="5">
    <source>
        <dbReference type="ARBA" id="ARBA00022840"/>
    </source>
</evidence>
<dbReference type="InterPro" id="IPR002173">
    <property type="entry name" value="Carboh/pur_kinase_PfkB_CS"/>
</dbReference>
<evidence type="ECO:0000256" key="2">
    <source>
        <dbReference type="ARBA" id="ARBA00022679"/>
    </source>
</evidence>
<dbReference type="EMBL" id="CP089982">
    <property type="protein sequence ID" value="WXA98622.1"/>
    <property type="molecule type" value="Genomic_DNA"/>
</dbReference>
<dbReference type="PANTHER" id="PTHR46566:SF2">
    <property type="entry name" value="ATP-DEPENDENT 6-PHOSPHOFRUCTOKINASE ISOZYME 2"/>
    <property type="match status" value="1"/>
</dbReference>
<dbReference type="InterPro" id="IPR011611">
    <property type="entry name" value="PfkB_dom"/>
</dbReference>
<reference evidence="8 9" key="1">
    <citation type="submission" date="2021-12" db="EMBL/GenBank/DDBJ databases">
        <title>Discovery of the Pendulisporaceae a myxobacterial family with distinct sporulation behavior and unique specialized metabolism.</title>
        <authorList>
            <person name="Garcia R."/>
            <person name="Popoff A."/>
            <person name="Bader C.D."/>
            <person name="Loehr J."/>
            <person name="Walesch S."/>
            <person name="Walt C."/>
            <person name="Boldt J."/>
            <person name="Bunk B."/>
            <person name="Haeckl F.J.F.P.J."/>
            <person name="Gunesch A.P."/>
            <person name="Birkelbach J."/>
            <person name="Nuebel U."/>
            <person name="Pietschmann T."/>
            <person name="Bach T."/>
            <person name="Mueller R."/>
        </authorList>
    </citation>
    <scope>NUCLEOTIDE SEQUENCE [LARGE SCALE GENOMIC DNA]</scope>
    <source>
        <strain evidence="8 9">MSr12523</strain>
    </source>
</reference>
<proteinExistence type="inferred from homology"/>
<keyword evidence="3" id="KW-0547">Nucleotide-binding</keyword>
<dbReference type="Pfam" id="PF00294">
    <property type="entry name" value="PfkB"/>
    <property type="match status" value="1"/>
</dbReference>
<keyword evidence="2 6" id="KW-0808">Transferase</keyword>
<gene>
    <name evidence="8" type="ORF">LZC95_17535</name>
</gene>
<dbReference type="PROSITE" id="PS00584">
    <property type="entry name" value="PFKB_KINASES_2"/>
    <property type="match status" value="1"/>
</dbReference>
<dbReference type="NCBIfam" id="TIGR03168">
    <property type="entry name" value="1-PFK"/>
    <property type="match status" value="1"/>
</dbReference>
<evidence type="ECO:0000313" key="8">
    <source>
        <dbReference type="EMBL" id="WXA98622.1"/>
    </source>
</evidence>
<dbReference type="PIRSF" id="PIRSF000535">
    <property type="entry name" value="1PFK/6PFK/LacC"/>
    <property type="match status" value="1"/>
</dbReference>
<sequence length="309" mass="32859">MITVGGFNTSMDELIELEELSLGKVHRTTGVQAYPGGKGLHVATSVAALGEPVALVGLIDRAYRTTFEDWLGARGVAFHGIEIEQPIRTCFAIREQSGRITEILEAGPEIDSRIEGELLATFRKLADASRVAVLSGSLPRGISEQTYAKLVESLGTRCIVDASGEPLRHAIAAGPFMVKPNRDEAEKWLSMPIDGLEAAAAAAQRMAYEGIALVVVSLGDQGALAFSHGVCLHASVDIDACINPVGSGDALVGGMTVGLARDWSFEATFRLGVACGAANALTGETGFFRREDVEKLFPLVKVRTFPFSR</sequence>
<evidence type="ECO:0000256" key="6">
    <source>
        <dbReference type="PIRNR" id="PIRNR000535"/>
    </source>
</evidence>
<comment type="similarity">
    <text evidence="1">Belongs to the carbohydrate kinase PfkB family.</text>
</comment>
<name>A0ABZ2KIW0_9BACT</name>
<dbReference type="SUPFAM" id="SSF53613">
    <property type="entry name" value="Ribokinase-like"/>
    <property type="match status" value="1"/>
</dbReference>
<evidence type="ECO:0000313" key="9">
    <source>
        <dbReference type="Proteomes" id="UP001379533"/>
    </source>
</evidence>
<evidence type="ECO:0000259" key="7">
    <source>
        <dbReference type="Pfam" id="PF00294"/>
    </source>
</evidence>
<protein>
    <submittedName>
        <fullName evidence="8">1-phosphofructokinase family hexose kinase</fullName>
    </submittedName>
</protein>
<dbReference type="InterPro" id="IPR029056">
    <property type="entry name" value="Ribokinase-like"/>
</dbReference>
<dbReference type="PANTHER" id="PTHR46566">
    <property type="entry name" value="1-PHOSPHOFRUCTOKINASE-RELATED"/>
    <property type="match status" value="1"/>
</dbReference>